<dbReference type="RefSeq" id="WP_251590484.1">
    <property type="nucleotide sequence ID" value="NZ_JAMLJI010000001.1"/>
</dbReference>
<sequence length="171" mass="18750">MKQVKTVTSVLALALLSGCAASDHIISSDLNATTDTVVGRDGQGVFVNAFKFRAPYRFENEDAAIACMKHQLADDRGTLEKLVVDEHQIEGELTLAGSDVPVRVKLDFQHLPEEGNYYYFSSPRIGSDYDQRIEASASEPAMGVKKQLESFTGRVQQCLDSTGQRMSSAQD</sequence>
<evidence type="ECO:0008006" key="4">
    <source>
        <dbReference type="Google" id="ProtNLM"/>
    </source>
</evidence>
<name>A0ABU1GT52_9GAMM</name>
<dbReference type="PROSITE" id="PS51257">
    <property type="entry name" value="PROKAR_LIPOPROTEIN"/>
    <property type="match status" value="1"/>
</dbReference>
<feature type="chain" id="PRO_5045528199" description="Lipoprotein" evidence="1">
    <location>
        <begin position="21"/>
        <end position="171"/>
    </location>
</feature>
<feature type="signal peptide" evidence="1">
    <location>
        <begin position="1"/>
        <end position="20"/>
    </location>
</feature>
<keyword evidence="3" id="KW-1185">Reference proteome</keyword>
<protein>
    <recommendedName>
        <fullName evidence="4">Lipoprotein</fullName>
    </recommendedName>
</protein>
<evidence type="ECO:0000256" key="1">
    <source>
        <dbReference type="SAM" id="SignalP"/>
    </source>
</evidence>
<organism evidence="2 3">
    <name type="scientific">Larsenimonas suaedae</name>
    <dbReference type="NCBI Taxonomy" id="1851019"/>
    <lineage>
        <taxon>Bacteria</taxon>
        <taxon>Pseudomonadati</taxon>
        <taxon>Pseudomonadota</taxon>
        <taxon>Gammaproteobacteria</taxon>
        <taxon>Oceanospirillales</taxon>
        <taxon>Halomonadaceae</taxon>
        <taxon>Larsenimonas</taxon>
    </lineage>
</organism>
<proteinExistence type="predicted"/>
<dbReference type="EMBL" id="JARWAO010000002">
    <property type="protein sequence ID" value="MDR5895199.1"/>
    <property type="molecule type" value="Genomic_DNA"/>
</dbReference>
<accession>A0ABU1GT52</accession>
<evidence type="ECO:0000313" key="2">
    <source>
        <dbReference type="EMBL" id="MDR5895199.1"/>
    </source>
</evidence>
<reference evidence="2 3" key="1">
    <citation type="submission" date="2023-04" db="EMBL/GenBank/DDBJ databases">
        <title>A long-awaited taxogenomic arrangement of the family Halomonadaceae.</title>
        <authorList>
            <person name="De La Haba R."/>
            <person name="Chuvochina M."/>
            <person name="Wittouck S."/>
            <person name="Arahal D.R."/>
            <person name="Sanchez-Porro C."/>
            <person name="Hugenholtz P."/>
            <person name="Ventosa A."/>
        </authorList>
    </citation>
    <scope>NUCLEOTIDE SEQUENCE [LARGE SCALE GENOMIC DNA]</scope>
    <source>
        <strain evidence="2 3">DSM 22428</strain>
    </source>
</reference>
<gene>
    <name evidence="2" type="ORF">QC825_03780</name>
</gene>
<dbReference type="Proteomes" id="UP001269375">
    <property type="component" value="Unassembled WGS sequence"/>
</dbReference>
<comment type="caution">
    <text evidence="2">The sequence shown here is derived from an EMBL/GenBank/DDBJ whole genome shotgun (WGS) entry which is preliminary data.</text>
</comment>
<keyword evidence="1" id="KW-0732">Signal</keyword>
<evidence type="ECO:0000313" key="3">
    <source>
        <dbReference type="Proteomes" id="UP001269375"/>
    </source>
</evidence>